<evidence type="ECO:0000256" key="2">
    <source>
        <dbReference type="ARBA" id="ARBA00023125"/>
    </source>
</evidence>
<dbReference type="Proteomes" id="UP000182793">
    <property type="component" value="Unassembled WGS sequence"/>
</dbReference>
<evidence type="ECO:0000313" key="5">
    <source>
        <dbReference type="EMBL" id="SFL44656.1"/>
    </source>
</evidence>
<organism evidence="5 6">
    <name type="scientific">Streptococcus equinus JB1</name>
    <dbReference type="NCBI Taxonomy" id="1294274"/>
    <lineage>
        <taxon>Bacteria</taxon>
        <taxon>Bacillati</taxon>
        <taxon>Bacillota</taxon>
        <taxon>Bacilli</taxon>
        <taxon>Lactobacillales</taxon>
        <taxon>Streptococcaceae</taxon>
        <taxon>Streptococcus</taxon>
    </lineage>
</organism>
<dbReference type="SUPFAM" id="SSF51306">
    <property type="entry name" value="LexA/Signal peptidase"/>
    <property type="match status" value="1"/>
</dbReference>
<sequence>MFSGKKLKELRQEKGYSQADLAKRLQISRASYFNWENGKTKPNQKNLEQLSQIFKVDETYFLSEHDIVNTYLQLNPDNRLKLENYAKNLLKEQEIVKPLPKLYSYKVFEKLSAGTGYSYFGDGNYDTVFYDEQLDHDFASWVFGDSMEPTYLNGEVVLIKQTGFDYDGAIYAVDWDGQTYIKKVYREEDGLRLVSLNNHYVDKFAPYDENPRIIGKIVGNFKPLEI</sequence>
<dbReference type="InterPro" id="IPR039418">
    <property type="entry name" value="LexA-like"/>
</dbReference>
<dbReference type="InterPro" id="IPR015927">
    <property type="entry name" value="Peptidase_S24_S26A/B/C"/>
</dbReference>
<evidence type="ECO:0000256" key="3">
    <source>
        <dbReference type="ARBA" id="ARBA00023163"/>
    </source>
</evidence>
<comment type="caution">
    <text evidence="5">The sequence shown here is derived from an EMBL/GenBank/DDBJ whole genome shotgun (WGS) entry which is preliminary data.</text>
</comment>
<keyword evidence="1" id="KW-0805">Transcription regulation</keyword>
<dbReference type="SUPFAM" id="SSF47413">
    <property type="entry name" value="lambda repressor-like DNA-binding domains"/>
    <property type="match status" value="1"/>
</dbReference>
<keyword evidence="6" id="KW-1185">Reference proteome</keyword>
<dbReference type="InterPro" id="IPR036286">
    <property type="entry name" value="LexA/Signal_pep-like_sf"/>
</dbReference>
<dbReference type="PANTHER" id="PTHR40661:SF1">
    <property type="entry name" value="HTH CRO_C1-TYPE DOMAIN-CONTAINING PROTEIN"/>
    <property type="match status" value="1"/>
</dbReference>
<name>A0A1I4HTC8_STREI</name>
<evidence type="ECO:0000313" key="6">
    <source>
        <dbReference type="Proteomes" id="UP000182793"/>
    </source>
</evidence>
<dbReference type="Pfam" id="PF00717">
    <property type="entry name" value="Peptidase_S24"/>
    <property type="match status" value="1"/>
</dbReference>
<dbReference type="SMART" id="SM00530">
    <property type="entry name" value="HTH_XRE"/>
    <property type="match status" value="1"/>
</dbReference>
<proteinExistence type="predicted"/>
<dbReference type="Gene3D" id="1.10.260.40">
    <property type="entry name" value="lambda repressor-like DNA-binding domains"/>
    <property type="match status" value="1"/>
</dbReference>
<dbReference type="InterPro" id="IPR010982">
    <property type="entry name" value="Lambda_DNA-bd_dom_sf"/>
</dbReference>
<feature type="domain" description="HTH cro/C1-type" evidence="4">
    <location>
        <begin position="7"/>
        <end position="61"/>
    </location>
</feature>
<dbReference type="EMBL" id="FOTG01000013">
    <property type="protein sequence ID" value="SFL44656.1"/>
    <property type="molecule type" value="Genomic_DNA"/>
</dbReference>
<dbReference type="RefSeq" id="WP_074799274.1">
    <property type="nucleotide sequence ID" value="NZ_FOTG01000013.1"/>
</dbReference>
<dbReference type="PANTHER" id="PTHR40661">
    <property type="match status" value="1"/>
</dbReference>
<dbReference type="CDD" id="cd00093">
    <property type="entry name" value="HTH_XRE"/>
    <property type="match status" value="1"/>
</dbReference>
<dbReference type="CDD" id="cd06529">
    <property type="entry name" value="S24_LexA-like"/>
    <property type="match status" value="1"/>
</dbReference>
<evidence type="ECO:0000256" key="1">
    <source>
        <dbReference type="ARBA" id="ARBA00023015"/>
    </source>
</evidence>
<dbReference type="Pfam" id="PF01381">
    <property type="entry name" value="HTH_3"/>
    <property type="match status" value="1"/>
</dbReference>
<dbReference type="InterPro" id="IPR001387">
    <property type="entry name" value="Cro/C1-type_HTH"/>
</dbReference>
<keyword evidence="2" id="KW-0238">DNA-binding</keyword>
<dbReference type="PROSITE" id="PS50943">
    <property type="entry name" value="HTH_CROC1"/>
    <property type="match status" value="1"/>
</dbReference>
<dbReference type="Gene3D" id="2.10.109.10">
    <property type="entry name" value="Umud Fragment, subunit A"/>
    <property type="match status" value="1"/>
</dbReference>
<gene>
    <name evidence="5" type="ORF">SAMN02910290_01824</name>
</gene>
<evidence type="ECO:0000259" key="4">
    <source>
        <dbReference type="PROSITE" id="PS50943"/>
    </source>
</evidence>
<keyword evidence="3" id="KW-0804">Transcription</keyword>
<accession>A0A1I4HTC8</accession>
<protein>
    <submittedName>
        <fullName evidence="5">Predicted transcriptional regulator</fullName>
    </submittedName>
</protein>
<reference evidence="5 6" key="1">
    <citation type="submission" date="2016-10" db="EMBL/GenBank/DDBJ databases">
        <authorList>
            <person name="Varghese N."/>
            <person name="Submissions S."/>
        </authorList>
    </citation>
    <scope>NUCLEOTIDE SEQUENCE [LARGE SCALE GENOMIC DNA]</scope>
    <source>
        <strain evidence="5 6">JB1</strain>
    </source>
</reference>